<proteinExistence type="predicted"/>
<feature type="region of interest" description="Disordered" evidence="1">
    <location>
        <begin position="1"/>
        <end position="60"/>
    </location>
</feature>
<keyword evidence="3" id="KW-1185">Reference proteome</keyword>
<dbReference type="Proteomes" id="UP001222932">
    <property type="component" value="Unassembled WGS sequence"/>
</dbReference>
<evidence type="ECO:0000313" key="2">
    <source>
        <dbReference type="EMBL" id="GMK54739.1"/>
    </source>
</evidence>
<feature type="compositionally biased region" description="Basic and acidic residues" evidence="1">
    <location>
        <begin position="139"/>
        <end position="161"/>
    </location>
</feature>
<feature type="compositionally biased region" description="Low complexity" evidence="1">
    <location>
        <begin position="196"/>
        <end position="210"/>
    </location>
</feature>
<evidence type="ECO:0000313" key="3">
    <source>
        <dbReference type="Proteomes" id="UP001222932"/>
    </source>
</evidence>
<dbReference type="Pfam" id="PF08219">
    <property type="entry name" value="TOM13"/>
    <property type="match status" value="1"/>
</dbReference>
<dbReference type="GO" id="GO:0045040">
    <property type="term" value="P:protein insertion into mitochondrial outer membrane"/>
    <property type="evidence" value="ECO:0007669"/>
    <property type="project" value="TreeGrafter"/>
</dbReference>
<dbReference type="InterPro" id="IPR013262">
    <property type="entry name" value="OMP_MIM1/TOM13_mt"/>
</dbReference>
<sequence length="355" mass="37243">MSGNNSGTEDTLAAAFDSSFTMPAAPPRPEVEKAADPVPEPEAAEEEGEAEEGEDWKPTYEANLAQWRAEADEARQKAAEMRARIEAERAAEEKAVKDEAKRVADAKKAVEKEAARIENLASALETLPAPATVPAHKRTMAEERDRKTREAWEMVKPKAEDAASSPSAPPSTAWEELSGIQSSIEDISASPVAPTGTGSYGSSQSGGSSSPEKTKSRAAETKDEDKKEDSAVPTGNKLTSQGVSQGGDAAVQAEPANATPSLTLSIFTAPEGLTTKRVLAVLGINLLLPFINGIMLGLGELTARECVRVGRLWWKGERAIAGIWRKDGKVTSSVSGSGSGARNVSNVGLSGGAGF</sequence>
<accession>A0AAD3TQF3</accession>
<dbReference type="GO" id="GO:0005741">
    <property type="term" value="C:mitochondrial outer membrane"/>
    <property type="evidence" value="ECO:0007669"/>
    <property type="project" value="InterPro"/>
</dbReference>
<name>A0AAD3TQF3_9TREE</name>
<evidence type="ECO:0000256" key="1">
    <source>
        <dbReference type="SAM" id="MobiDB-lite"/>
    </source>
</evidence>
<dbReference type="PANTHER" id="PTHR28241:SF1">
    <property type="entry name" value="MITOCHONDRIAL IMPORT PROTEIN 1"/>
    <property type="match status" value="1"/>
</dbReference>
<feature type="compositionally biased region" description="Acidic residues" evidence="1">
    <location>
        <begin position="42"/>
        <end position="54"/>
    </location>
</feature>
<gene>
    <name evidence="2" type="ORF">CspeluHIS016_0113250</name>
</gene>
<dbReference type="GO" id="GO:0070096">
    <property type="term" value="P:mitochondrial outer membrane translocase complex assembly"/>
    <property type="evidence" value="ECO:0007669"/>
    <property type="project" value="TreeGrafter"/>
</dbReference>
<organism evidence="2 3">
    <name type="scientific">Cutaneotrichosporon spelunceum</name>
    <dbReference type="NCBI Taxonomy" id="1672016"/>
    <lineage>
        <taxon>Eukaryota</taxon>
        <taxon>Fungi</taxon>
        <taxon>Dikarya</taxon>
        <taxon>Basidiomycota</taxon>
        <taxon>Agaricomycotina</taxon>
        <taxon>Tremellomycetes</taxon>
        <taxon>Trichosporonales</taxon>
        <taxon>Trichosporonaceae</taxon>
        <taxon>Cutaneotrichosporon</taxon>
    </lineage>
</organism>
<reference evidence="2" key="2">
    <citation type="submission" date="2023-06" db="EMBL/GenBank/DDBJ databases">
        <authorList>
            <person name="Kobayashi Y."/>
            <person name="Kayamori A."/>
            <person name="Aoki K."/>
            <person name="Shiwa Y."/>
            <person name="Fujita N."/>
            <person name="Sugita T."/>
            <person name="Iwasaki W."/>
            <person name="Tanaka N."/>
            <person name="Takashima M."/>
        </authorList>
    </citation>
    <scope>NUCLEOTIDE SEQUENCE</scope>
    <source>
        <strain evidence="2">HIS016</strain>
    </source>
</reference>
<protein>
    <submittedName>
        <fullName evidence="2">Uncharacterized protein</fullName>
    </submittedName>
</protein>
<reference evidence="2" key="1">
    <citation type="journal article" date="2023" name="BMC Genomics">
        <title>Chromosome-level genome assemblies of Cutaneotrichosporon spp. (Trichosporonales, Basidiomycota) reveal imbalanced evolution between nucleotide sequences and chromosome synteny.</title>
        <authorList>
            <person name="Kobayashi Y."/>
            <person name="Kayamori A."/>
            <person name="Aoki K."/>
            <person name="Shiwa Y."/>
            <person name="Matsutani M."/>
            <person name="Fujita N."/>
            <person name="Sugita T."/>
            <person name="Iwasaki W."/>
            <person name="Tanaka N."/>
            <person name="Takashima M."/>
        </authorList>
    </citation>
    <scope>NUCLEOTIDE SEQUENCE</scope>
    <source>
        <strain evidence="2">HIS016</strain>
    </source>
</reference>
<feature type="compositionally biased region" description="Basic and acidic residues" evidence="1">
    <location>
        <begin position="212"/>
        <end position="230"/>
    </location>
</feature>
<feature type="region of interest" description="Disordered" evidence="1">
    <location>
        <begin position="128"/>
        <end position="250"/>
    </location>
</feature>
<dbReference type="AlphaFoldDB" id="A0AAD3TQF3"/>
<comment type="caution">
    <text evidence="2">The sequence shown here is derived from an EMBL/GenBank/DDBJ whole genome shotgun (WGS) entry which is preliminary data.</text>
</comment>
<dbReference type="EMBL" id="BTCM01000001">
    <property type="protein sequence ID" value="GMK54739.1"/>
    <property type="molecule type" value="Genomic_DNA"/>
</dbReference>
<dbReference type="PANTHER" id="PTHR28241">
    <property type="entry name" value="MITOCHONDRIAL IMPORT PROTEIN 1"/>
    <property type="match status" value="1"/>
</dbReference>